<protein>
    <submittedName>
        <fullName evidence="1">Uncharacterized protein</fullName>
    </submittedName>
</protein>
<dbReference type="AlphaFoldDB" id="A0A818UYZ2"/>
<dbReference type="Proteomes" id="UP000663865">
    <property type="component" value="Unassembled WGS sequence"/>
</dbReference>
<reference evidence="1" key="1">
    <citation type="submission" date="2021-02" db="EMBL/GenBank/DDBJ databases">
        <authorList>
            <person name="Nowell W R."/>
        </authorList>
    </citation>
    <scope>NUCLEOTIDE SEQUENCE</scope>
</reference>
<name>A0A818UYZ2_9BILA</name>
<comment type="caution">
    <text evidence="1">The sequence shown here is derived from an EMBL/GenBank/DDBJ whole genome shotgun (WGS) entry which is preliminary data.</text>
</comment>
<proteinExistence type="predicted"/>
<evidence type="ECO:0000313" key="1">
    <source>
        <dbReference type="EMBL" id="CAF3699550.1"/>
    </source>
</evidence>
<sequence length="408" mass="47406">MANSEVANIKTFLSMTHNDSFLKNVMGQILVLDSVIIQPMQMGLALLKDWHNLPDNKIIEENLRRVLKSTRKHRRCLVKKFVAYNGSNSLKRYTTHPKLNAFYDRIITEVNNNPNFSVQEAAVDTLLSTSGEEGETITRISPKQDLGSSMASTVNNLYTDDALINNFEQLSEKPEKLFGNIESPLRKSLYIERDIKISEVKDILRRVNTCLAGTNDEFTSSSFTVCGFPKESLDLFKSEFKMLFEIFDECDVTRILHYSSFSKMNINYKNEFIIFEASFEKAPEEWCIVYILINIVNLDDKYKYNVFVTSNFTQLTLITHYYVCSMFPKYHDIRRTVEYGFFKRYFTRFERLKDLQSGVDRENIISFKIDCRPIANKKRKYSELEGNAIKALIELPESDSEFADELDL</sequence>
<evidence type="ECO:0000313" key="2">
    <source>
        <dbReference type="Proteomes" id="UP000663865"/>
    </source>
</evidence>
<organism evidence="1 2">
    <name type="scientific">Rotaria socialis</name>
    <dbReference type="NCBI Taxonomy" id="392032"/>
    <lineage>
        <taxon>Eukaryota</taxon>
        <taxon>Metazoa</taxon>
        <taxon>Spiralia</taxon>
        <taxon>Gnathifera</taxon>
        <taxon>Rotifera</taxon>
        <taxon>Eurotatoria</taxon>
        <taxon>Bdelloidea</taxon>
        <taxon>Philodinida</taxon>
        <taxon>Philodinidae</taxon>
        <taxon>Rotaria</taxon>
    </lineage>
</organism>
<dbReference type="EMBL" id="CAJNYV010004847">
    <property type="protein sequence ID" value="CAF3699550.1"/>
    <property type="molecule type" value="Genomic_DNA"/>
</dbReference>
<accession>A0A818UYZ2</accession>
<gene>
    <name evidence="1" type="ORF">KIK155_LOCUS26551</name>
</gene>